<proteinExistence type="predicted"/>
<accession>A0A4R5NCX9</accession>
<evidence type="ECO:0000313" key="2">
    <source>
        <dbReference type="EMBL" id="TDG70893.1"/>
    </source>
</evidence>
<organism evidence="2 3">
    <name type="scientific">Companilactobacillus farciminis</name>
    <dbReference type="NCBI Taxonomy" id="1612"/>
    <lineage>
        <taxon>Bacteria</taxon>
        <taxon>Bacillati</taxon>
        <taxon>Bacillota</taxon>
        <taxon>Bacilli</taxon>
        <taxon>Lactobacillales</taxon>
        <taxon>Lactobacillaceae</taxon>
        <taxon>Companilactobacillus</taxon>
    </lineage>
</organism>
<dbReference type="AlphaFoldDB" id="A0A4R5NCX9"/>
<comment type="caution">
    <text evidence="2">The sequence shown here is derived from an EMBL/GenBank/DDBJ whole genome shotgun (WGS) entry which is preliminary data.</text>
</comment>
<keyword evidence="1" id="KW-0472">Membrane</keyword>
<dbReference type="STRING" id="1612.ABB44_00620"/>
<dbReference type="InterPro" id="IPR016977">
    <property type="entry name" value="ComGF"/>
</dbReference>
<keyword evidence="1" id="KW-1133">Transmembrane helix</keyword>
<sequence length="149" mass="17354">MFIKSNQPHRGFTLYETIIALMVTIMTLGILQQSLQILKIIQQTDFQEQVRWHITQEKLQTVLQNSKIINLKNQRIVYSPNDEQNKRVIEKYWAGDKLMLHARTVSNGGHEPIMTDLKKIDIEKNGNLVIITTENKAQQKSTMCLVYDE</sequence>
<dbReference type="EMBL" id="PUFN01000023">
    <property type="protein sequence ID" value="TDG70893.1"/>
    <property type="molecule type" value="Genomic_DNA"/>
</dbReference>
<name>A0A4R5NCX9_9LACO</name>
<keyword evidence="1" id="KW-0812">Transmembrane</keyword>
<evidence type="ECO:0000313" key="3">
    <source>
        <dbReference type="Proteomes" id="UP000295257"/>
    </source>
</evidence>
<keyword evidence="3" id="KW-1185">Reference proteome</keyword>
<feature type="transmembrane region" description="Helical" evidence="1">
    <location>
        <begin position="12"/>
        <end position="31"/>
    </location>
</feature>
<evidence type="ECO:0000256" key="1">
    <source>
        <dbReference type="SAM" id="Phobius"/>
    </source>
</evidence>
<dbReference type="Proteomes" id="UP000295257">
    <property type="component" value="Unassembled WGS sequence"/>
</dbReference>
<protein>
    <recommendedName>
        <fullName evidence="4">Competence protein ComGF</fullName>
    </recommendedName>
</protein>
<dbReference type="OrthoDB" id="2310168at2"/>
<gene>
    <name evidence="2" type="ORF">C5L30_000670</name>
</gene>
<reference evidence="2 3" key="1">
    <citation type="journal article" date="2019" name="Appl. Microbiol. Biotechnol.">
        <title>Uncovering carbohydrate metabolism through a genotype-phenotype association study of 56 lactic acid bacteria genomes.</title>
        <authorList>
            <person name="Buron-Moles G."/>
            <person name="Chailyan A."/>
            <person name="Dolejs I."/>
            <person name="Forster J."/>
            <person name="Miks M.H."/>
        </authorList>
    </citation>
    <scope>NUCLEOTIDE SEQUENCE [LARGE SCALE GENOMIC DNA]</scope>
    <source>
        <strain evidence="2 3">ATCC 29644</strain>
    </source>
</reference>
<dbReference type="Pfam" id="PF15980">
    <property type="entry name" value="ComGF"/>
    <property type="match status" value="1"/>
</dbReference>
<evidence type="ECO:0008006" key="4">
    <source>
        <dbReference type="Google" id="ProtNLM"/>
    </source>
</evidence>